<evidence type="ECO:0000313" key="3">
    <source>
        <dbReference type="Proteomes" id="UP000293195"/>
    </source>
</evidence>
<evidence type="ECO:0000259" key="1">
    <source>
        <dbReference type="Pfam" id="PF06985"/>
    </source>
</evidence>
<name>A0ABY0FS50_9PLEO</name>
<protein>
    <recommendedName>
        <fullName evidence="1">Heterokaryon incompatibility domain-containing protein</fullName>
    </recommendedName>
</protein>
<dbReference type="Pfam" id="PF06985">
    <property type="entry name" value="HET"/>
    <property type="match status" value="1"/>
</dbReference>
<proteinExistence type="predicted"/>
<dbReference type="PANTHER" id="PTHR33112">
    <property type="entry name" value="DOMAIN PROTEIN, PUTATIVE-RELATED"/>
    <property type="match status" value="1"/>
</dbReference>
<feature type="domain" description="Heterokaryon incompatibility" evidence="1">
    <location>
        <begin position="256"/>
        <end position="416"/>
    </location>
</feature>
<dbReference type="PANTHER" id="PTHR33112:SF16">
    <property type="entry name" value="HETEROKARYON INCOMPATIBILITY DOMAIN-CONTAINING PROTEIN"/>
    <property type="match status" value="1"/>
</dbReference>
<dbReference type="EMBL" id="PDXF01000107">
    <property type="protein sequence ID" value="RYN88130.1"/>
    <property type="molecule type" value="Genomic_DNA"/>
</dbReference>
<sequence>MLICQVGHIPLRDLVSLFVPRSSQHSRTTLTTKMTFCDACQSLPIRNILKLVQGDRSVDNEFQWFQLPWTVTDKEDKHPFVRWHDSLAGLQNGASKCALCQVIFTHLSSSHHYHTNYKDGDMRSLWLEARETPHEAILTVYLGDMKPQVRLSGNFWYKTTPDSSVAECFDKHEIIEDSLYPYVLGKTVTWVQDCNGHHLNCQSSARNDAQLPTRLLDLHSLPKGADFELVAGDPRAFLTDATLKLVDNGPDSKGQYIALSYCWGKALPYTTTSTNLKKHKEDGGIRYMQLPETLRDGIFLTRYLGIRYLWADCLCIIQDDTADWEREASRMADVYSNAYLTLAATRASHCGEGFLHARKVRERRVISFADEEGSFDLYFSYDDLTMSPGAMESIIDESITMRKEEPLLSRVWVLQERILARRTIQFASYKMIWECSERTNTEDGFEDSGRGANSLERIADGLKNSKNTSQIDSIEQRHESKKIWTFNPGWRVWFAFIEEYTSRNMSFQSDKLPALSGVVSALQKLTGDVCLAGMWKSWFLQGLLWRLQQPDWDMYVFFPKRPQRAIPWRSPTWSFVSVEGVVIYTLLENDPGKGVCAELLDCGITPKGVNPLGEVTKGFARIRAPVAAVFDVAPQQSSERRECKVRMTGDRLADGSVYFDIEMYESCEVVMVTPHTGIAIIPVNIAESTYIRVGALSVYRVIESVGKGCQRENLAPFHHDNLLTASHYPSSTVITLL</sequence>
<comment type="caution">
    <text evidence="2">The sequence shown here is derived from an EMBL/GenBank/DDBJ whole genome shotgun (WGS) entry which is preliminary data.</text>
</comment>
<organism evidence="2 3">
    <name type="scientific">Alternaria tenuissima</name>
    <dbReference type="NCBI Taxonomy" id="119927"/>
    <lineage>
        <taxon>Eukaryota</taxon>
        <taxon>Fungi</taxon>
        <taxon>Dikarya</taxon>
        <taxon>Ascomycota</taxon>
        <taxon>Pezizomycotina</taxon>
        <taxon>Dothideomycetes</taxon>
        <taxon>Pleosporomycetidae</taxon>
        <taxon>Pleosporales</taxon>
        <taxon>Pleosporineae</taxon>
        <taxon>Pleosporaceae</taxon>
        <taxon>Alternaria</taxon>
        <taxon>Alternaria sect. Alternaria</taxon>
        <taxon>Alternaria alternata complex</taxon>
    </lineage>
</organism>
<evidence type="ECO:0000313" key="2">
    <source>
        <dbReference type="EMBL" id="RYN88130.1"/>
    </source>
</evidence>
<reference evidence="3" key="1">
    <citation type="journal article" date="2019" name="bioRxiv">
        <title>Genomics, evolutionary history and diagnostics of the Alternaria alternata species group including apple and Asian pear pathotypes.</title>
        <authorList>
            <person name="Armitage A.D."/>
            <person name="Cockerton H.M."/>
            <person name="Sreenivasaprasad S."/>
            <person name="Woodhall J.W."/>
            <person name="Lane C.R."/>
            <person name="Harrison R.J."/>
            <person name="Clarkson J.P."/>
        </authorList>
    </citation>
    <scope>NUCLEOTIDE SEQUENCE [LARGE SCALE GENOMIC DNA]</scope>
    <source>
        <strain evidence="3">FERA 635</strain>
    </source>
</reference>
<keyword evidence="3" id="KW-1185">Reference proteome</keyword>
<dbReference type="InterPro" id="IPR010730">
    <property type="entry name" value="HET"/>
</dbReference>
<dbReference type="Proteomes" id="UP000293195">
    <property type="component" value="Unassembled WGS sequence"/>
</dbReference>
<gene>
    <name evidence="2" type="ORF">AA0119_g12139</name>
</gene>
<accession>A0ABY0FS50</accession>